<dbReference type="InterPro" id="IPR044824">
    <property type="entry name" value="MAIN-like"/>
</dbReference>
<accession>A0A445A674</accession>
<feature type="domain" description="Aminotransferase-like plant mobile" evidence="1">
    <location>
        <begin position="1"/>
        <end position="86"/>
    </location>
</feature>
<organism evidence="2 3">
    <name type="scientific">Arachis hypogaea</name>
    <name type="common">Peanut</name>
    <dbReference type="NCBI Taxonomy" id="3818"/>
    <lineage>
        <taxon>Eukaryota</taxon>
        <taxon>Viridiplantae</taxon>
        <taxon>Streptophyta</taxon>
        <taxon>Embryophyta</taxon>
        <taxon>Tracheophyta</taxon>
        <taxon>Spermatophyta</taxon>
        <taxon>Magnoliopsida</taxon>
        <taxon>eudicotyledons</taxon>
        <taxon>Gunneridae</taxon>
        <taxon>Pentapetalae</taxon>
        <taxon>rosids</taxon>
        <taxon>fabids</taxon>
        <taxon>Fabales</taxon>
        <taxon>Fabaceae</taxon>
        <taxon>Papilionoideae</taxon>
        <taxon>50 kb inversion clade</taxon>
        <taxon>dalbergioids sensu lato</taxon>
        <taxon>Dalbergieae</taxon>
        <taxon>Pterocarpus clade</taxon>
        <taxon>Arachis</taxon>
    </lineage>
</organism>
<dbReference type="Proteomes" id="UP000289738">
    <property type="component" value="Chromosome B03"/>
</dbReference>
<dbReference type="PANTHER" id="PTHR46033">
    <property type="entry name" value="PROTEIN MAIN-LIKE 2"/>
    <property type="match status" value="1"/>
</dbReference>
<proteinExistence type="predicted"/>
<reference evidence="2 3" key="1">
    <citation type="submission" date="2019-01" db="EMBL/GenBank/DDBJ databases">
        <title>Sequencing of cultivated peanut Arachis hypogaea provides insights into genome evolution and oil improvement.</title>
        <authorList>
            <person name="Chen X."/>
        </authorList>
    </citation>
    <scope>NUCLEOTIDE SEQUENCE [LARGE SCALE GENOMIC DNA]</scope>
    <source>
        <strain evidence="3">cv. Fuhuasheng</strain>
        <tissue evidence="2">Leaves</tissue>
    </source>
</reference>
<dbReference type="PANTHER" id="PTHR46033:SF8">
    <property type="entry name" value="PROTEIN MAINTENANCE OF MERISTEMS-LIKE"/>
    <property type="match status" value="1"/>
</dbReference>
<evidence type="ECO:0000313" key="2">
    <source>
        <dbReference type="EMBL" id="RYR21953.1"/>
    </source>
</evidence>
<sequence>MINALIERWRLEIHTFHFSVGEYVVTLEDVVIILGLSTNGLSVTRPTMSSFEVLEAECLHQFGVAPRKTDCKGSFIKLTWVRSLKDRLVLTDDIHIQRYVKCHKMLL</sequence>
<keyword evidence="3" id="KW-1185">Reference proteome</keyword>
<evidence type="ECO:0000259" key="1">
    <source>
        <dbReference type="Pfam" id="PF10536"/>
    </source>
</evidence>
<dbReference type="EMBL" id="SDMP01000013">
    <property type="protein sequence ID" value="RYR21953.1"/>
    <property type="molecule type" value="Genomic_DNA"/>
</dbReference>
<gene>
    <name evidence="2" type="ORF">Ahy_B03g067240</name>
</gene>
<comment type="caution">
    <text evidence="2">The sequence shown here is derived from an EMBL/GenBank/DDBJ whole genome shotgun (WGS) entry which is preliminary data.</text>
</comment>
<dbReference type="AlphaFoldDB" id="A0A445A674"/>
<name>A0A445A674_ARAHY</name>
<evidence type="ECO:0000313" key="3">
    <source>
        <dbReference type="Proteomes" id="UP000289738"/>
    </source>
</evidence>
<dbReference type="InterPro" id="IPR019557">
    <property type="entry name" value="AminoTfrase-like_pln_mobile"/>
</dbReference>
<dbReference type="Pfam" id="PF10536">
    <property type="entry name" value="PMD"/>
    <property type="match status" value="1"/>
</dbReference>
<dbReference type="GO" id="GO:0010073">
    <property type="term" value="P:meristem maintenance"/>
    <property type="evidence" value="ECO:0007669"/>
    <property type="project" value="InterPro"/>
</dbReference>
<protein>
    <recommendedName>
        <fullName evidence="1">Aminotransferase-like plant mobile domain-containing protein</fullName>
    </recommendedName>
</protein>